<accession>A0A511RM65</accession>
<comment type="caution">
    <text evidence="6">Lacks conserved residue(s) required for the propagation of feature annotation.</text>
</comment>
<dbReference type="InterPro" id="IPR056546">
    <property type="entry name" value="MreB_MamK-like"/>
</dbReference>
<dbReference type="InterPro" id="IPR004753">
    <property type="entry name" value="MreB"/>
</dbReference>
<dbReference type="CDD" id="cd10225">
    <property type="entry name" value="ASKHA_NBD_MreB-like"/>
    <property type="match status" value="1"/>
</dbReference>
<dbReference type="NCBIfam" id="TIGR00904">
    <property type="entry name" value="mreB"/>
    <property type="match status" value="1"/>
</dbReference>
<dbReference type="GO" id="GO:0000902">
    <property type="term" value="P:cell morphogenesis"/>
    <property type="evidence" value="ECO:0007669"/>
    <property type="project" value="InterPro"/>
</dbReference>
<dbReference type="Proteomes" id="UP000321827">
    <property type="component" value="Unassembled WGS sequence"/>
</dbReference>
<dbReference type="PRINTS" id="PR01652">
    <property type="entry name" value="SHAPEPROTEIN"/>
</dbReference>
<comment type="subcellular location">
    <subcellularLocation>
        <location evidence="6">Cytoplasm</location>
    </subcellularLocation>
    <text evidence="6">Membrane-associated.</text>
</comment>
<evidence type="ECO:0000256" key="1">
    <source>
        <dbReference type="ARBA" id="ARBA00022490"/>
    </source>
</evidence>
<feature type="binding site" evidence="6">
    <location>
        <begin position="206"/>
        <end position="209"/>
    </location>
    <ligand>
        <name>ATP</name>
        <dbReference type="ChEBI" id="CHEBI:30616"/>
    </ligand>
</feature>
<dbReference type="Pfam" id="PF06723">
    <property type="entry name" value="MreB_Mbl"/>
    <property type="match status" value="1"/>
</dbReference>
<keyword evidence="3 6" id="KW-0067">ATP-binding</keyword>
<comment type="caution">
    <text evidence="7">The sequence shown here is derived from an EMBL/GenBank/DDBJ whole genome shotgun (WGS) entry which is preliminary data.</text>
</comment>
<gene>
    <name evidence="6" type="primary">mreB</name>
    <name evidence="7" type="ORF">ODE01S_14660</name>
</gene>
<comment type="similarity">
    <text evidence="5 6">Belongs to the FtsA/MreB family.</text>
</comment>
<dbReference type="GO" id="GO:0005737">
    <property type="term" value="C:cytoplasm"/>
    <property type="evidence" value="ECO:0007669"/>
    <property type="project" value="UniProtKB-SubCell"/>
</dbReference>
<feature type="binding site" evidence="6">
    <location>
        <begin position="158"/>
        <end position="160"/>
    </location>
    <ligand>
        <name>ATP</name>
        <dbReference type="ChEBI" id="CHEBI:30616"/>
    </ligand>
</feature>
<dbReference type="SUPFAM" id="SSF53067">
    <property type="entry name" value="Actin-like ATPase domain"/>
    <property type="match status" value="2"/>
</dbReference>
<dbReference type="GO" id="GO:0008360">
    <property type="term" value="P:regulation of cell shape"/>
    <property type="evidence" value="ECO:0007669"/>
    <property type="project" value="UniProtKB-UniRule"/>
</dbReference>
<dbReference type="RefSeq" id="WP_013458708.1">
    <property type="nucleotide sequence ID" value="NZ_BJXN01000009.1"/>
</dbReference>
<evidence type="ECO:0000256" key="5">
    <source>
        <dbReference type="ARBA" id="ARBA00023458"/>
    </source>
</evidence>
<dbReference type="HAMAP" id="MF_02207">
    <property type="entry name" value="MreB"/>
    <property type="match status" value="1"/>
</dbReference>
<dbReference type="OrthoDB" id="9768127at2"/>
<keyword evidence="2 6" id="KW-0547">Nucleotide-binding</keyword>
<dbReference type="EMBL" id="BJXN01000009">
    <property type="protein sequence ID" value="GEM90032.1"/>
    <property type="molecule type" value="Genomic_DNA"/>
</dbReference>
<dbReference type="PANTHER" id="PTHR42749">
    <property type="entry name" value="CELL SHAPE-DETERMINING PROTEIN MREB"/>
    <property type="match status" value="1"/>
</dbReference>
<dbReference type="InterPro" id="IPR043129">
    <property type="entry name" value="ATPase_NBD"/>
</dbReference>
<evidence type="ECO:0000256" key="3">
    <source>
        <dbReference type="ARBA" id="ARBA00022840"/>
    </source>
</evidence>
<dbReference type="NCBIfam" id="NF010539">
    <property type="entry name" value="PRK13927.1"/>
    <property type="match status" value="1"/>
</dbReference>
<comment type="subunit">
    <text evidence="6">Forms polymers.</text>
</comment>
<reference evidence="7 8" key="1">
    <citation type="submission" date="2019-07" db="EMBL/GenBank/DDBJ databases">
        <title>Whole genome shotgun sequence of Oceanithermus desulfurans NBRC 100063.</title>
        <authorList>
            <person name="Hosoyama A."/>
            <person name="Uohara A."/>
            <person name="Ohji S."/>
            <person name="Ichikawa N."/>
        </authorList>
    </citation>
    <scope>NUCLEOTIDE SEQUENCE [LARGE SCALE GENOMIC DNA]</scope>
    <source>
        <strain evidence="7 8">NBRC 100063</strain>
    </source>
</reference>
<dbReference type="AlphaFoldDB" id="A0A511RM65"/>
<evidence type="ECO:0000256" key="2">
    <source>
        <dbReference type="ARBA" id="ARBA00022741"/>
    </source>
</evidence>
<protein>
    <recommendedName>
        <fullName evidence="6">Cell shape-determining protein MreB</fullName>
    </recommendedName>
</protein>
<keyword evidence="1 6" id="KW-0963">Cytoplasm</keyword>
<organism evidence="7 8">
    <name type="scientific">Oceanithermus desulfurans NBRC 100063</name>
    <dbReference type="NCBI Taxonomy" id="1227550"/>
    <lineage>
        <taxon>Bacteria</taxon>
        <taxon>Thermotogati</taxon>
        <taxon>Deinococcota</taxon>
        <taxon>Deinococci</taxon>
        <taxon>Thermales</taxon>
        <taxon>Thermaceae</taxon>
        <taxon>Oceanithermus</taxon>
    </lineage>
</organism>
<sequence>MFRGEDIGIDLGTASVLVYVRGKGIVLREPSVIAMVRDSKDVKAVGAEAYRMLGRTPGNIIAVRPLKDGVIADYTLTERMLTMFLKKVLSPMARFFKPQVMVGVPSGVTEVERMAVVRAVVDAGAKRAFLIEEPLAAAIGAGINIAAPAGSMVVDIGGGSSDIAVISLGGIVQSESLRIAGNEFDQSIIRYVRRAHNLLIGERTAEEVKIKIGAAKVLSDEDRLVAEVRGRDVVTGLPKTVEVTTDEVVESLAEPLEKLVMGVRRVLEATPPELISDIVDRGILLSGGGALLRNLDHMLQEATNVPVIVAENALDAVAYGTGKALEMIPVLKDTLISSDSVLRR</sequence>
<evidence type="ECO:0000313" key="8">
    <source>
        <dbReference type="Proteomes" id="UP000321827"/>
    </source>
</evidence>
<proteinExistence type="inferred from homology"/>
<feature type="binding site" evidence="6">
    <location>
        <begin position="288"/>
        <end position="291"/>
    </location>
    <ligand>
        <name>ATP</name>
        <dbReference type="ChEBI" id="CHEBI:30616"/>
    </ligand>
</feature>
<dbReference type="Gene3D" id="3.30.420.40">
    <property type="match status" value="2"/>
</dbReference>
<dbReference type="GO" id="GO:0005524">
    <property type="term" value="F:ATP binding"/>
    <property type="evidence" value="ECO:0007669"/>
    <property type="project" value="UniProtKB-KW"/>
</dbReference>
<comment type="function">
    <text evidence="6">Forms membrane-associated dynamic filaments that are essential for cell shape determination. Acts by regulating cell wall synthesis and cell elongation, and thus cell shape. A feedback loop between cell geometry and MreB localization may maintain elongated cell shape by targeting cell wall growth to regions of negative cell wall curvature.</text>
</comment>
<dbReference type="PANTHER" id="PTHR42749:SF1">
    <property type="entry name" value="CELL SHAPE-DETERMINING PROTEIN MREB"/>
    <property type="match status" value="1"/>
</dbReference>
<evidence type="ECO:0000256" key="4">
    <source>
        <dbReference type="ARBA" id="ARBA00022960"/>
    </source>
</evidence>
<name>A0A511RM65_9DEIN</name>
<keyword evidence="4 6" id="KW-0133">Cell shape</keyword>
<evidence type="ECO:0000256" key="6">
    <source>
        <dbReference type="HAMAP-Rule" id="MF_02207"/>
    </source>
</evidence>
<evidence type="ECO:0000313" key="7">
    <source>
        <dbReference type="EMBL" id="GEM90032.1"/>
    </source>
</evidence>